<proteinExistence type="predicted"/>
<protein>
    <submittedName>
        <fullName evidence="1">Uncharacterized protein</fullName>
    </submittedName>
</protein>
<evidence type="ECO:0000313" key="1">
    <source>
        <dbReference type="EMBL" id="KAG8658094.1"/>
    </source>
</evidence>
<name>A0ACB7I1J2_MANES</name>
<reference evidence="2" key="1">
    <citation type="journal article" date="2016" name="Nat. Biotechnol.">
        <title>Sequencing wild and cultivated cassava and related species reveals extensive interspecific hybridization and genetic diversity.</title>
        <authorList>
            <person name="Bredeson J.V."/>
            <person name="Lyons J.B."/>
            <person name="Prochnik S.E."/>
            <person name="Wu G.A."/>
            <person name="Ha C.M."/>
            <person name="Edsinger-Gonzales E."/>
            <person name="Grimwood J."/>
            <person name="Schmutz J."/>
            <person name="Rabbi I.Y."/>
            <person name="Egesi C."/>
            <person name="Nauluvula P."/>
            <person name="Lebot V."/>
            <person name="Ndunguru J."/>
            <person name="Mkamilo G."/>
            <person name="Bart R.S."/>
            <person name="Setter T.L."/>
            <person name="Gleadow R.M."/>
            <person name="Kulakow P."/>
            <person name="Ferguson M.E."/>
            <person name="Rounsley S."/>
            <person name="Rokhsar D.S."/>
        </authorList>
    </citation>
    <scope>NUCLEOTIDE SEQUENCE [LARGE SCALE GENOMIC DNA]</scope>
    <source>
        <strain evidence="2">cv. AM560-2</strain>
    </source>
</reference>
<accession>A0ACB7I1J2</accession>
<keyword evidence="2" id="KW-1185">Reference proteome</keyword>
<organism evidence="1 2">
    <name type="scientific">Manihot esculenta</name>
    <name type="common">Cassava</name>
    <name type="synonym">Jatropha manihot</name>
    <dbReference type="NCBI Taxonomy" id="3983"/>
    <lineage>
        <taxon>Eukaryota</taxon>
        <taxon>Viridiplantae</taxon>
        <taxon>Streptophyta</taxon>
        <taxon>Embryophyta</taxon>
        <taxon>Tracheophyta</taxon>
        <taxon>Spermatophyta</taxon>
        <taxon>Magnoliopsida</taxon>
        <taxon>eudicotyledons</taxon>
        <taxon>Gunneridae</taxon>
        <taxon>Pentapetalae</taxon>
        <taxon>rosids</taxon>
        <taxon>fabids</taxon>
        <taxon>Malpighiales</taxon>
        <taxon>Euphorbiaceae</taxon>
        <taxon>Crotonoideae</taxon>
        <taxon>Manihoteae</taxon>
        <taxon>Manihot</taxon>
    </lineage>
</organism>
<evidence type="ECO:0000313" key="2">
    <source>
        <dbReference type="Proteomes" id="UP000091857"/>
    </source>
</evidence>
<sequence length="61" mass="6330">MAATGLAATWGCAAAAGWWIPCCRVSCPIISLNSAKDASIAASRASWLSAMVELRSDTNLM</sequence>
<dbReference type="Proteomes" id="UP000091857">
    <property type="component" value="Chromosome 3"/>
</dbReference>
<dbReference type="EMBL" id="CM004389">
    <property type="protein sequence ID" value="KAG8658094.1"/>
    <property type="molecule type" value="Genomic_DNA"/>
</dbReference>
<gene>
    <name evidence="1" type="ORF">MANES_03G119732v8</name>
</gene>
<comment type="caution">
    <text evidence="1">The sequence shown here is derived from an EMBL/GenBank/DDBJ whole genome shotgun (WGS) entry which is preliminary data.</text>
</comment>